<proteinExistence type="predicted"/>
<dbReference type="EMBL" id="QXTE01000170">
    <property type="protein sequence ID" value="TFK02885.1"/>
    <property type="molecule type" value="Genomic_DNA"/>
</dbReference>
<reference evidence="2 3" key="2">
    <citation type="submission" date="2019-04" db="EMBL/GenBank/DDBJ databases">
        <title>The genome sequence of big-headed turtle.</title>
        <authorList>
            <person name="Gong S."/>
        </authorList>
    </citation>
    <scope>NUCLEOTIDE SEQUENCE [LARGE SCALE GENOMIC DNA]</scope>
    <source>
        <strain evidence="2">DO16091913</strain>
        <tissue evidence="2">Muscle</tissue>
    </source>
</reference>
<keyword evidence="2" id="KW-0472">Membrane</keyword>
<reference evidence="2 3" key="1">
    <citation type="submission" date="2019-04" db="EMBL/GenBank/DDBJ databases">
        <title>Draft genome of the big-headed turtle Platysternon megacephalum.</title>
        <authorList>
            <person name="Gong S."/>
        </authorList>
    </citation>
    <scope>NUCLEOTIDE SEQUENCE [LARGE SCALE GENOMIC DNA]</scope>
    <source>
        <strain evidence="2">DO16091913</strain>
        <tissue evidence="2">Muscle</tissue>
    </source>
</reference>
<evidence type="ECO:0000313" key="2">
    <source>
        <dbReference type="EMBL" id="TFK02885.1"/>
    </source>
</evidence>
<evidence type="ECO:0000256" key="1">
    <source>
        <dbReference type="SAM" id="MobiDB-lite"/>
    </source>
</evidence>
<comment type="caution">
    <text evidence="2">The sequence shown here is derived from an EMBL/GenBank/DDBJ whole genome shotgun (WGS) entry which is preliminary data.</text>
</comment>
<keyword evidence="2" id="KW-0812">Transmembrane</keyword>
<name>A0A4D9E365_9SAUR</name>
<feature type="region of interest" description="Disordered" evidence="1">
    <location>
        <begin position="108"/>
        <end position="137"/>
    </location>
</feature>
<dbReference type="AlphaFoldDB" id="A0A4D9E365"/>
<sequence length="137" mass="14958">MCHVHSTCPSLPGQRCKSTSEARSRWEGLETAWFRRSPLPAQSLPGRRMQQAGRAGHPLRVSQDQPLLPSVVKRQPLQAVSTEPGLGGGLWAQGYWASECITLKAHRGSPQRNTSRSTGLVHETGCGGRARVSHQEV</sequence>
<dbReference type="Proteomes" id="UP000297703">
    <property type="component" value="Unassembled WGS sequence"/>
</dbReference>
<protein>
    <submittedName>
        <fullName evidence="2">Leucine-rich repeat transmembrane neuronal protein 1</fullName>
    </submittedName>
</protein>
<gene>
    <name evidence="2" type="ORF">DR999_PMT14609</name>
</gene>
<feature type="region of interest" description="Disordered" evidence="1">
    <location>
        <begin position="37"/>
        <end position="70"/>
    </location>
</feature>
<organism evidence="2 3">
    <name type="scientific">Platysternon megacephalum</name>
    <name type="common">big-headed turtle</name>
    <dbReference type="NCBI Taxonomy" id="55544"/>
    <lineage>
        <taxon>Eukaryota</taxon>
        <taxon>Metazoa</taxon>
        <taxon>Chordata</taxon>
        <taxon>Craniata</taxon>
        <taxon>Vertebrata</taxon>
        <taxon>Euteleostomi</taxon>
        <taxon>Archelosauria</taxon>
        <taxon>Testudinata</taxon>
        <taxon>Testudines</taxon>
        <taxon>Cryptodira</taxon>
        <taxon>Durocryptodira</taxon>
        <taxon>Testudinoidea</taxon>
        <taxon>Platysternidae</taxon>
        <taxon>Platysternon</taxon>
    </lineage>
</organism>
<accession>A0A4D9E365</accession>
<keyword evidence="3" id="KW-1185">Reference proteome</keyword>
<evidence type="ECO:0000313" key="3">
    <source>
        <dbReference type="Proteomes" id="UP000297703"/>
    </source>
</evidence>